<keyword evidence="2" id="KW-0472">Membrane</keyword>
<dbReference type="InterPro" id="IPR042635">
    <property type="entry name" value="MEGF10/SREC1/2-like"/>
</dbReference>
<accession>A0A6J8DLK1</accession>
<dbReference type="Gene3D" id="2.170.300.10">
    <property type="entry name" value="Tie2 ligand-binding domain superfamily"/>
    <property type="match status" value="1"/>
</dbReference>
<evidence type="ECO:0008006" key="5">
    <source>
        <dbReference type="Google" id="ProtNLM"/>
    </source>
</evidence>
<dbReference type="EMBL" id="CACVKT020007620">
    <property type="protein sequence ID" value="CAC5409016.1"/>
    <property type="molecule type" value="Genomic_DNA"/>
</dbReference>
<dbReference type="GO" id="GO:0005925">
    <property type="term" value="C:focal adhesion"/>
    <property type="evidence" value="ECO:0007669"/>
    <property type="project" value="TreeGrafter"/>
</dbReference>
<dbReference type="PANTHER" id="PTHR24043:SF8">
    <property type="entry name" value="EGF-LIKE DOMAIN-CONTAINING PROTEIN"/>
    <property type="match status" value="1"/>
</dbReference>
<keyword evidence="2" id="KW-0812">Transmembrane</keyword>
<gene>
    <name evidence="3" type="ORF">MCOR_42348</name>
</gene>
<name>A0A6J8DLK1_MYTCO</name>
<dbReference type="InterPro" id="IPR008979">
    <property type="entry name" value="Galactose-bd-like_sf"/>
</dbReference>
<keyword evidence="1" id="KW-0245">EGF-like domain</keyword>
<evidence type="ECO:0000313" key="4">
    <source>
        <dbReference type="Proteomes" id="UP000507470"/>
    </source>
</evidence>
<proteinExistence type="predicted"/>
<dbReference type="AlphaFoldDB" id="A0A6J8DLK1"/>
<keyword evidence="4" id="KW-1185">Reference proteome</keyword>
<dbReference type="OrthoDB" id="10252017at2759"/>
<evidence type="ECO:0000313" key="3">
    <source>
        <dbReference type="EMBL" id="CAC5409016.1"/>
    </source>
</evidence>
<feature type="transmembrane region" description="Helical" evidence="2">
    <location>
        <begin position="586"/>
        <end position="608"/>
    </location>
</feature>
<dbReference type="SUPFAM" id="SSF49785">
    <property type="entry name" value="Galactose-binding domain-like"/>
    <property type="match status" value="1"/>
</dbReference>
<protein>
    <recommendedName>
        <fullName evidence="5">MEGF10_11</fullName>
    </recommendedName>
</protein>
<dbReference type="GO" id="GO:0007157">
    <property type="term" value="P:heterophilic cell-cell adhesion via plasma membrane cell adhesion molecules"/>
    <property type="evidence" value="ECO:0007669"/>
    <property type="project" value="TreeGrafter"/>
</dbReference>
<keyword evidence="2" id="KW-1133">Transmembrane helix</keyword>
<sequence>MKTFFVTVTAQTNLALEGNVDQKTTLTDSDGVHNAILATTGPANNNWNDGCSSTMPGKKQAWWALLLPKIAFVTNVVIYYRGDRPDQMDQFRLYLSNGTEHAKDKSLCYTDLGIKGYPETTQDHNCNTLTRNVYFFNRDRVVELCYIEINGCWKGTWGDGCTTDCPVECIGRHCYPGNGSCIWGCDVQECFHGTCDAETSICTKGCVPGRGGRYCTFYNTVHDRSAKQRVSGQSSPANVLVDGNTTSCISIVSTGLNPYIQIGNESLIVITGVYLFFGDRNPIVGIHKVYCSNTTDSWVDGLELYNAEYVNKDKNVFAVCKYIIYIPPVLIENAEIDICEIEIRGCPYGKYGDICQSICPDNCIGPCDLITGNCLFGCVDGWRGEKCGKACAVGKFGGQCLRNCSSNCLSSPCDHVTGQCKAGCQKGWEGFNCTEECSTGNFGLHCSETCDGCITNECYHINGDCKNDSVCKPGYVYGKYCNQTCEAWHFGTNCNKMCNCKEKPCNIFTGECPDGGCQMGWKGDSCDQECTRGYFGSNCVEFCNTCSNHSCNKVNGSCDAGCKNGFSGLQCSIKDTQESKAGSGPAIGGGISGVFIVIILVVLAVIIYR</sequence>
<organism evidence="3 4">
    <name type="scientific">Mytilus coruscus</name>
    <name type="common">Sea mussel</name>
    <dbReference type="NCBI Taxonomy" id="42192"/>
    <lineage>
        <taxon>Eukaryota</taxon>
        <taxon>Metazoa</taxon>
        <taxon>Spiralia</taxon>
        <taxon>Lophotrochozoa</taxon>
        <taxon>Mollusca</taxon>
        <taxon>Bivalvia</taxon>
        <taxon>Autobranchia</taxon>
        <taxon>Pteriomorphia</taxon>
        <taxon>Mytilida</taxon>
        <taxon>Mytiloidea</taxon>
        <taxon>Mytilidae</taxon>
        <taxon>Mytilinae</taxon>
        <taxon>Mytilus</taxon>
    </lineage>
</organism>
<dbReference type="Gene3D" id="2.60.120.260">
    <property type="entry name" value="Galactose-binding domain-like"/>
    <property type="match status" value="1"/>
</dbReference>
<dbReference type="Proteomes" id="UP000507470">
    <property type="component" value="Unassembled WGS sequence"/>
</dbReference>
<reference evidence="3 4" key="1">
    <citation type="submission" date="2020-06" db="EMBL/GenBank/DDBJ databases">
        <authorList>
            <person name="Li R."/>
            <person name="Bekaert M."/>
        </authorList>
    </citation>
    <scope>NUCLEOTIDE SEQUENCE [LARGE SCALE GENOMIC DNA]</scope>
    <source>
        <strain evidence="4">wild</strain>
    </source>
</reference>
<dbReference type="GO" id="GO:0005044">
    <property type="term" value="F:scavenger receptor activity"/>
    <property type="evidence" value="ECO:0007669"/>
    <property type="project" value="InterPro"/>
</dbReference>
<evidence type="ECO:0000256" key="2">
    <source>
        <dbReference type="SAM" id="Phobius"/>
    </source>
</evidence>
<evidence type="ECO:0000256" key="1">
    <source>
        <dbReference type="ARBA" id="ARBA00022536"/>
    </source>
</evidence>
<dbReference type="PANTHER" id="PTHR24043">
    <property type="entry name" value="SCAVENGER RECEPTOR CLASS F"/>
    <property type="match status" value="1"/>
</dbReference>